<gene>
    <name evidence="2" type="ORF">EPK99_23610</name>
</gene>
<evidence type="ECO:0000256" key="1">
    <source>
        <dbReference type="SAM" id="SignalP"/>
    </source>
</evidence>
<keyword evidence="1" id="KW-0732">Signal</keyword>
<protein>
    <submittedName>
        <fullName evidence="2">Uncharacterized protein</fullName>
    </submittedName>
</protein>
<comment type="caution">
    <text evidence="2">The sequence shown here is derived from an EMBL/GenBank/DDBJ whole genome shotgun (WGS) entry which is preliminary data.</text>
</comment>
<dbReference type="AlphaFoldDB" id="A0A444LBN4"/>
<keyword evidence="3" id="KW-1185">Reference proteome</keyword>
<dbReference type="EMBL" id="SBIP01000006">
    <property type="protein sequence ID" value="RWX74876.1"/>
    <property type="molecule type" value="Genomic_DNA"/>
</dbReference>
<evidence type="ECO:0000313" key="2">
    <source>
        <dbReference type="EMBL" id="RWX74876.1"/>
    </source>
</evidence>
<dbReference type="Proteomes" id="UP000287687">
    <property type="component" value="Unassembled WGS sequence"/>
</dbReference>
<accession>A0A444LBN4</accession>
<feature type="signal peptide" evidence="1">
    <location>
        <begin position="1"/>
        <end position="23"/>
    </location>
</feature>
<evidence type="ECO:0000313" key="3">
    <source>
        <dbReference type="Proteomes" id="UP000287687"/>
    </source>
</evidence>
<proteinExistence type="predicted"/>
<organism evidence="2 3">
    <name type="scientific">Neorhizobium lilium</name>
    <dbReference type="NCBI Taxonomy" id="2503024"/>
    <lineage>
        <taxon>Bacteria</taxon>
        <taxon>Pseudomonadati</taxon>
        <taxon>Pseudomonadota</taxon>
        <taxon>Alphaproteobacteria</taxon>
        <taxon>Hyphomicrobiales</taxon>
        <taxon>Rhizobiaceae</taxon>
        <taxon>Rhizobium/Agrobacterium group</taxon>
        <taxon>Neorhizobium</taxon>
    </lineage>
</organism>
<dbReference type="OrthoDB" id="8068186at2"/>
<dbReference type="RefSeq" id="WP_128445537.1">
    <property type="nucleotide sequence ID" value="NZ_SBIP01000006.1"/>
</dbReference>
<reference evidence="2 3" key="1">
    <citation type="submission" date="2019-01" db="EMBL/GenBank/DDBJ databases">
        <title>The draft genome of Rhizobium sp. 24NR.</title>
        <authorList>
            <person name="Liu L."/>
            <person name="Liang L."/>
            <person name="Shi S."/>
            <person name="Xu L."/>
            <person name="Wang X."/>
            <person name="Li L."/>
            <person name="Zhang X."/>
        </authorList>
    </citation>
    <scope>NUCLEOTIDE SEQUENCE [LARGE SCALE GENOMIC DNA]</scope>
    <source>
        <strain evidence="2 3">24NR</strain>
    </source>
</reference>
<feature type="chain" id="PRO_5019471077" evidence="1">
    <location>
        <begin position="24"/>
        <end position="206"/>
    </location>
</feature>
<sequence>MFRQLISCAGALIGLVLTHSSAAADEAYRAYSEPAATYLLQFGKKNGRVFILERFDSNGRLVDRAVNEIEGNVSINSATDRTVAGRKIRLRGLEACPTKNVIYNRMQIWSCQDAARDYAGTIYNQRASVVLCKTLLLANEPEEAIPSSCFILVGGDGEPFRTVYDDDSMVFLGLANIGRTVDGQSRRLDLEGTQALSLSMGFQNAD</sequence>
<name>A0A444LBN4_9HYPH</name>